<gene>
    <name evidence="2" type="ORF">DFR24_0641</name>
</gene>
<evidence type="ECO:0000256" key="1">
    <source>
        <dbReference type="SAM" id="SignalP"/>
    </source>
</evidence>
<comment type="caution">
    <text evidence="2">The sequence shown here is derived from an EMBL/GenBank/DDBJ whole genome shotgun (WGS) entry which is preliminary data.</text>
</comment>
<proteinExistence type="predicted"/>
<keyword evidence="1" id="KW-0732">Signal</keyword>
<dbReference type="Proteomes" id="UP000295341">
    <property type="component" value="Unassembled WGS sequence"/>
</dbReference>
<organism evidence="2 3">
    <name type="scientific">Panacagrimonas perspica</name>
    <dbReference type="NCBI Taxonomy" id="381431"/>
    <lineage>
        <taxon>Bacteria</taxon>
        <taxon>Pseudomonadati</taxon>
        <taxon>Pseudomonadota</taxon>
        <taxon>Gammaproteobacteria</taxon>
        <taxon>Nevskiales</taxon>
        <taxon>Nevskiaceae</taxon>
        <taxon>Panacagrimonas</taxon>
    </lineage>
</organism>
<name>A0A4R7PBA9_9GAMM</name>
<sequence>MRRHTLFAAAALLALSAPAHAAPPALNLQALHLDGVIRDVVLPVALPLVGNLVADLASLHALDALHGLNGLVPGLLSGAALPLAGALTQNGLPALPALDGLGGVVNVVVSDVALPAVGQVVLIIR</sequence>
<feature type="chain" id="PRO_5020918148" description="GLTT repeat-containing protein" evidence="1">
    <location>
        <begin position="22"/>
        <end position="125"/>
    </location>
</feature>
<protein>
    <recommendedName>
        <fullName evidence="4">GLTT repeat-containing protein</fullName>
    </recommendedName>
</protein>
<evidence type="ECO:0000313" key="2">
    <source>
        <dbReference type="EMBL" id="TDU31277.1"/>
    </source>
</evidence>
<dbReference type="AlphaFoldDB" id="A0A4R7PBA9"/>
<dbReference type="EMBL" id="SOBT01000008">
    <property type="protein sequence ID" value="TDU31277.1"/>
    <property type="molecule type" value="Genomic_DNA"/>
</dbReference>
<reference evidence="2 3" key="1">
    <citation type="submission" date="2019-03" db="EMBL/GenBank/DDBJ databases">
        <title>Genomic Encyclopedia of Type Strains, Phase IV (KMG-IV): sequencing the most valuable type-strain genomes for metagenomic binning, comparative biology and taxonomic classification.</title>
        <authorList>
            <person name="Goeker M."/>
        </authorList>
    </citation>
    <scope>NUCLEOTIDE SEQUENCE [LARGE SCALE GENOMIC DNA]</scope>
    <source>
        <strain evidence="2 3">DSM 26377</strain>
    </source>
</reference>
<evidence type="ECO:0008006" key="4">
    <source>
        <dbReference type="Google" id="ProtNLM"/>
    </source>
</evidence>
<accession>A0A4R7PBA9</accession>
<keyword evidence="3" id="KW-1185">Reference proteome</keyword>
<dbReference type="RefSeq" id="WP_133879879.1">
    <property type="nucleotide sequence ID" value="NZ_MWIN01000014.1"/>
</dbReference>
<feature type="signal peptide" evidence="1">
    <location>
        <begin position="1"/>
        <end position="21"/>
    </location>
</feature>
<evidence type="ECO:0000313" key="3">
    <source>
        <dbReference type="Proteomes" id="UP000295341"/>
    </source>
</evidence>